<evidence type="ECO:0000313" key="3">
    <source>
        <dbReference type="Proteomes" id="UP001431449"/>
    </source>
</evidence>
<accession>A0ABT0GDY2</accession>
<keyword evidence="1" id="KW-0472">Membrane</keyword>
<gene>
    <name evidence="2" type="ORF">M0G41_03650</name>
</gene>
<dbReference type="Proteomes" id="UP001431449">
    <property type="component" value="Unassembled WGS sequence"/>
</dbReference>
<dbReference type="Pfam" id="PF05751">
    <property type="entry name" value="FixH"/>
    <property type="match status" value="1"/>
</dbReference>
<proteinExistence type="predicted"/>
<organism evidence="2 3">
    <name type="scientific">Pseudomarimonas salicorniae</name>
    <dbReference type="NCBI Taxonomy" id="2933270"/>
    <lineage>
        <taxon>Bacteria</taxon>
        <taxon>Pseudomonadati</taxon>
        <taxon>Pseudomonadota</taxon>
        <taxon>Gammaproteobacteria</taxon>
        <taxon>Lysobacterales</taxon>
        <taxon>Lysobacteraceae</taxon>
        <taxon>Pseudomarimonas</taxon>
    </lineage>
</organism>
<feature type="transmembrane region" description="Helical" evidence="1">
    <location>
        <begin position="20"/>
        <end position="40"/>
    </location>
</feature>
<sequence>MNTSDRSHETPRRFEPMLLLVWGLPAVVVVAGLVTLGIAIRAGQLDASSDAVRRMAQVQQTDMRADAQALRRGLSASLRVEDGALQLQLLGAGEADDALSLHFEHPSNSKLDRHIALQRDGSVWTARIDLPVADHWRLVLRASDASWRLDGELRGHSGIAVLSPRFGHG</sequence>
<dbReference type="EMBL" id="JALNMH010000002">
    <property type="protein sequence ID" value="MCK7592760.1"/>
    <property type="molecule type" value="Genomic_DNA"/>
</dbReference>
<dbReference type="InterPro" id="IPR008620">
    <property type="entry name" value="FixH"/>
</dbReference>
<evidence type="ECO:0000313" key="2">
    <source>
        <dbReference type="EMBL" id="MCK7592760.1"/>
    </source>
</evidence>
<evidence type="ECO:0000256" key="1">
    <source>
        <dbReference type="SAM" id="Phobius"/>
    </source>
</evidence>
<keyword evidence="3" id="KW-1185">Reference proteome</keyword>
<name>A0ABT0GDY2_9GAMM</name>
<comment type="caution">
    <text evidence="2">The sequence shown here is derived from an EMBL/GenBank/DDBJ whole genome shotgun (WGS) entry which is preliminary data.</text>
</comment>
<keyword evidence="1" id="KW-0812">Transmembrane</keyword>
<keyword evidence="1" id="KW-1133">Transmembrane helix</keyword>
<dbReference type="RefSeq" id="WP_248205122.1">
    <property type="nucleotide sequence ID" value="NZ_JALNMH010000002.1"/>
</dbReference>
<reference evidence="2" key="1">
    <citation type="submission" date="2022-04" db="EMBL/GenBank/DDBJ databases">
        <title>Lysobacter sp. CAU 1642 isolated from sea sand.</title>
        <authorList>
            <person name="Kim W."/>
        </authorList>
    </citation>
    <scope>NUCLEOTIDE SEQUENCE</scope>
    <source>
        <strain evidence="2">CAU 1642</strain>
    </source>
</reference>
<protein>
    <submittedName>
        <fullName evidence="2">FixH family protein</fullName>
    </submittedName>
</protein>